<keyword evidence="3" id="KW-1185">Reference proteome</keyword>
<proteinExistence type="predicted"/>
<evidence type="ECO:0000313" key="2">
    <source>
        <dbReference type="EMBL" id="CAI5786594.1"/>
    </source>
</evidence>
<feature type="region of interest" description="Disordered" evidence="1">
    <location>
        <begin position="88"/>
        <end position="107"/>
    </location>
</feature>
<dbReference type="AlphaFoldDB" id="A0AA35PFQ7"/>
<gene>
    <name evidence="2" type="ORF">PODLI_1B006905</name>
</gene>
<protein>
    <submittedName>
        <fullName evidence="2">Uncharacterized protein</fullName>
    </submittedName>
</protein>
<reference evidence="2" key="1">
    <citation type="submission" date="2022-12" db="EMBL/GenBank/DDBJ databases">
        <authorList>
            <person name="Alioto T."/>
            <person name="Alioto T."/>
            <person name="Gomez Garrido J."/>
        </authorList>
    </citation>
    <scope>NUCLEOTIDE SEQUENCE</scope>
</reference>
<evidence type="ECO:0000256" key="1">
    <source>
        <dbReference type="SAM" id="MobiDB-lite"/>
    </source>
</evidence>
<name>A0AA35PFQ7_9SAUR</name>
<dbReference type="Proteomes" id="UP001178461">
    <property type="component" value="Chromosome 10"/>
</dbReference>
<organism evidence="2 3">
    <name type="scientific">Podarcis lilfordi</name>
    <name type="common">Lilford's wall lizard</name>
    <dbReference type="NCBI Taxonomy" id="74358"/>
    <lineage>
        <taxon>Eukaryota</taxon>
        <taxon>Metazoa</taxon>
        <taxon>Chordata</taxon>
        <taxon>Craniata</taxon>
        <taxon>Vertebrata</taxon>
        <taxon>Euteleostomi</taxon>
        <taxon>Lepidosauria</taxon>
        <taxon>Squamata</taxon>
        <taxon>Bifurcata</taxon>
        <taxon>Unidentata</taxon>
        <taxon>Episquamata</taxon>
        <taxon>Laterata</taxon>
        <taxon>Lacertibaenia</taxon>
        <taxon>Lacertidae</taxon>
        <taxon>Podarcis</taxon>
    </lineage>
</organism>
<accession>A0AA35PFQ7</accession>
<evidence type="ECO:0000313" key="3">
    <source>
        <dbReference type="Proteomes" id="UP001178461"/>
    </source>
</evidence>
<dbReference type="EMBL" id="OX395135">
    <property type="protein sequence ID" value="CAI5786594.1"/>
    <property type="molecule type" value="Genomic_DNA"/>
</dbReference>
<sequence>MEVVISGNSGGVGGNETVHGLAALLTNPTCKKTSPEKVMGTVLEETSMSGIITTASGFNSGAKNGLGVTRSRKAKPKLDSACFLSLKSSNSDRGRWTPGIQTSKVDF</sequence>